<dbReference type="Pfam" id="PF02504">
    <property type="entry name" value="FA_synthesis"/>
    <property type="match status" value="1"/>
</dbReference>
<dbReference type="EC" id="1.21.4.4" evidence="2"/>
<proteinExistence type="predicted"/>
<dbReference type="RefSeq" id="WP_039634061.1">
    <property type="nucleotide sequence ID" value="NZ_AYSO01000017.1"/>
</dbReference>
<comment type="caution">
    <text evidence="2">The sequence shown here is derived from an EMBL/GenBank/DDBJ whole genome shotgun (WGS) entry which is preliminary data.</text>
</comment>
<feature type="active site" evidence="1">
    <location>
        <position position="362"/>
    </location>
</feature>
<dbReference type="STRING" id="29341.RSJ17_15270"/>
<dbReference type="SUPFAM" id="SSF53659">
    <property type="entry name" value="Isocitrate/Isopropylmalate dehydrogenase-like"/>
    <property type="match status" value="1"/>
</dbReference>
<dbReference type="Proteomes" id="UP000031366">
    <property type="component" value="Unassembled WGS sequence"/>
</dbReference>
<dbReference type="GO" id="GO:0016747">
    <property type="term" value="F:acyltransferase activity, transferring groups other than amino-acyl groups"/>
    <property type="evidence" value="ECO:0007669"/>
    <property type="project" value="InterPro"/>
</dbReference>
<name>A0A0C1R7D2_9CLOT</name>
<keyword evidence="3" id="KW-1185">Reference proteome</keyword>
<organism evidence="2 3">
    <name type="scientific">Clostridium argentinense CDC 2741</name>
    <dbReference type="NCBI Taxonomy" id="1418104"/>
    <lineage>
        <taxon>Bacteria</taxon>
        <taxon>Bacillati</taxon>
        <taxon>Bacillota</taxon>
        <taxon>Clostridia</taxon>
        <taxon>Eubacteriales</taxon>
        <taxon>Clostridiaceae</taxon>
        <taxon>Clostridium</taxon>
    </lineage>
</organism>
<dbReference type="Gene3D" id="3.40.718.10">
    <property type="entry name" value="Isopropylmalate Dehydrogenase"/>
    <property type="match status" value="1"/>
</dbReference>
<dbReference type="EMBL" id="AYSO01000017">
    <property type="protein sequence ID" value="KIE46421.1"/>
    <property type="molecule type" value="Genomic_DNA"/>
</dbReference>
<sequence length="388" mass="41554">MSQNATKAMIAEVFNDIANGIKSGQFRKRVRIGLTILGSEHGIEEMVKAAELAKSKYGDFDIVLIGPKVDADFEIIEAETAEEGHSKMTEMLENGKLDGCVTQHFDFPIGVSTVGKVLTPGKGKEMIIATTTGTTSTNRVEGMVKNAISGIAVAKSNGIKNPKVGILNLDGARQVERILNEVKEAGYNFEFTGSLRADGGAVMRGNDLLAGTPDVMVCDSLTGNLLVKIFSSFTTGGNYETVGAGYGPGIGEDYDKLVNIVSRASGAPLITEALRYCATCAENKVLDIAREEFKKANKVGLQQFIDKTAKKVAKAESSDEDIKMPEKKVVTFSIAGIDILELENACKALWKENIYSESGMGCTGPIVLVAEEDSEKATEILKKAEYLG</sequence>
<evidence type="ECO:0000256" key="1">
    <source>
        <dbReference type="PIRSR" id="PIRSR036593-50"/>
    </source>
</evidence>
<dbReference type="GO" id="GO:0033795">
    <property type="term" value="F:betaine reductase activity"/>
    <property type="evidence" value="ECO:0007669"/>
    <property type="project" value="UniProtKB-EC"/>
</dbReference>
<dbReference type="InterPro" id="IPR012116">
    <property type="entry name" value="Gly_reductase_pC_asu"/>
</dbReference>
<dbReference type="InterPro" id="IPR003664">
    <property type="entry name" value="FA_synthesis"/>
</dbReference>
<dbReference type="NCBIfam" id="NF040747">
    <property type="entry name" value="reduct_C_alpha"/>
    <property type="match status" value="1"/>
</dbReference>
<accession>A0A0C1R7D2</accession>
<evidence type="ECO:0000313" key="3">
    <source>
        <dbReference type="Proteomes" id="UP000031366"/>
    </source>
</evidence>
<dbReference type="GO" id="GO:0006633">
    <property type="term" value="P:fatty acid biosynthetic process"/>
    <property type="evidence" value="ECO:0007669"/>
    <property type="project" value="InterPro"/>
</dbReference>
<keyword evidence="2" id="KW-0560">Oxidoreductase</keyword>
<dbReference type="PIRSF" id="PIRSF036593">
    <property type="entry name" value="GrdD"/>
    <property type="match status" value="1"/>
</dbReference>
<reference evidence="2 3" key="1">
    <citation type="journal article" date="2015" name="Infect. Genet. Evol.">
        <title>Genomic sequences of six botulinum neurotoxin-producing strains representing three clostridial species illustrate the mobility and diversity of botulinum neurotoxin genes.</title>
        <authorList>
            <person name="Smith T.J."/>
            <person name="Hill K.K."/>
            <person name="Xie G."/>
            <person name="Foley B.T."/>
            <person name="Williamson C.H."/>
            <person name="Foster J.T."/>
            <person name="Johnson S.L."/>
            <person name="Chertkov O."/>
            <person name="Teshima H."/>
            <person name="Gibbons H.S."/>
            <person name="Johnsky L.A."/>
            <person name="Karavis M.A."/>
            <person name="Smith L.A."/>
        </authorList>
    </citation>
    <scope>NUCLEOTIDE SEQUENCE [LARGE SCALE GENOMIC DNA]</scope>
    <source>
        <strain evidence="2 3">CDC 2741</strain>
    </source>
</reference>
<evidence type="ECO:0000313" key="2">
    <source>
        <dbReference type="EMBL" id="KIE46421.1"/>
    </source>
</evidence>
<dbReference type="AlphaFoldDB" id="A0A0C1R7D2"/>
<dbReference type="OrthoDB" id="9769886at2"/>
<protein>
    <submittedName>
        <fullName evidence="2">Glycine/sarcosine/betaine reductase complex component C subunit alpha</fullName>
        <ecNumber evidence="2">1.21.4.4</ecNumber>
    </submittedName>
</protein>
<gene>
    <name evidence="2" type="primary">grdD</name>
    <name evidence="2" type="ORF">U732_2053</name>
</gene>